<dbReference type="EMBL" id="FR904282">
    <property type="protein sequence ID" value="CDQ57253.1"/>
    <property type="molecule type" value="Genomic_DNA"/>
</dbReference>
<proteinExistence type="inferred from homology"/>
<dbReference type="PaxDb" id="8022-A0A060VQQ1"/>
<gene>
    <name evidence="5" type="ORF">GSONMT00070208001</name>
</gene>
<reference evidence="5" key="2">
    <citation type="submission" date="2014-03" db="EMBL/GenBank/DDBJ databases">
        <authorList>
            <person name="Genoscope - CEA"/>
        </authorList>
    </citation>
    <scope>NUCLEOTIDE SEQUENCE</scope>
</reference>
<evidence type="ECO:0000256" key="1">
    <source>
        <dbReference type="ARBA" id="ARBA00008796"/>
    </source>
</evidence>
<dbReference type="GO" id="GO:0045732">
    <property type="term" value="P:positive regulation of protein catabolic process"/>
    <property type="evidence" value="ECO:0007669"/>
    <property type="project" value="TreeGrafter"/>
</dbReference>
<keyword evidence="4" id="KW-0688">Ribosomal frameshifting</keyword>
<protein>
    <recommendedName>
        <fullName evidence="3">Ornithine decarboxylase antizyme 1</fullName>
    </recommendedName>
</protein>
<dbReference type="PANTHER" id="PTHR10279">
    <property type="entry name" value="ORNITHINE DECARBOXYLASE ANTIZYME"/>
    <property type="match status" value="1"/>
</dbReference>
<reference evidence="5" key="1">
    <citation type="journal article" date="2014" name="Nat. Commun.">
        <title>The rainbow trout genome provides novel insights into evolution after whole-genome duplication in vertebrates.</title>
        <authorList>
            <person name="Berthelot C."/>
            <person name="Brunet F."/>
            <person name="Chalopin D."/>
            <person name="Juanchich A."/>
            <person name="Bernard M."/>
            <person name="Noel B."/>
            <person name="Bento P."/>
            <person name="Da Silva C."/>
            <person name="Labadie K."/>
            <person name="Alberti A."/>
            <person name="Aury J.M."/>
            <person name="Louis A."/>
            <person name="Dehais P."/>
            <person name="Bardou P."/>
            <person name="Montfort J."/>
            <person name="Klopp C."/>
            <person name="Cabau C."/>
            <person name="Gaspin C."/>
            <person name="Thorgaard G.H."/>
            <person name="Boussaha M."/>
            <person name="Quillet E."/>
            <person name="Guyomard R."/>
            <person name="Galiana D."/>
            <person name="Bobe J."/>
            <person name="Volff J.N."/>
            <person name="Genet C."/>
            <person name="Wincker P."/>
            <person name="Jaillon O."/>
            <person name="Roest Crollius H."/>
            <person name="Guiguen Y."/>
        </authorList>
    </citation>
    <scope>NUCLEOTIDE SEQUENCE [LARGE SCALE GENOMIC DNA]</scope>
</reference>
<dbReference type="GO" id="GO:0005737">
    <property type="term" value="C:cytoplasm"/>
    <property type="evidence" value="ECO:0007669"/>
    <property type="project" value="TreeGrafter"/>
</dbReference>
<sequence length="229" mass="25645">MVKSKRKTILNSHCFVREKEKTISTMPVIELPSNNPESESESLRNNGSVLLFRGGVPAVAVTRVRGLCGVPDAPHPPLKIPGGRGNDQRDRNLSAKLFYSDARLLVLEEPPPANGRVRLLLFEPRCSEGKHCVWRGVLKGGNIYIEIPPGALPEGSKDSFALLLECAEEKLQVDHVFICFHKNRDDRASLLRTFSFLGFEIVRPGHPLVPTRPDAFFMAYRIERDSFDD</sequence>
<dbReference type="Gene3D" id="3.40.630.60">
    <property type="match status" value="1"/>
</dbReference>
<comment type="similarity">
    <text evidence="1">Belongs to the ODC antizyme family.</text>
</comment>
<evidence type="ECO:0000313" key="6">
    <source>
        <dbReference type="Proteomes" id="UP000193380"/>
    </source>
</evidence>
<accession>A0A060VQQ1</accession>
<dbReference type="GO" id="GO:0005634">
    <property type="term" value="C:nucleus"/>
    <property type="evidence" value="ECO:0007669"/>
    <property type="project" value="TreeGrafter"/>
</dbReference>
<evidence type="ECO:0000256" key="4">
    <source>
        <dbReference type="ARBA" id="ARBA00022758"/>
    </source>
</evidence>
<dbReference type="GO" id="GO:0075523">
    <property type="term" value="P:viral translational frameshifting"/>
    <property type="evidence" value="ECO:0007669"/>
    <property type="project" value="UniProtKB-KW"/>
</dbReference>
<dbReference type="PANTHER" id="PTHR10279:SF8">
    <property type="entry name" value="ORNITHINE DECARBOXYLASE ANTIZYME 1"/>
    <property type="match status" value="1"/>
</dbReference>
<dbReference type="Proteomes" id="UP000193380">
    <property type="component" value="Unassembled WGS sequence"/>
</dbReference>
<dbReference type="InterPro" id="IPR016181">
    <property type="entry name" value="Acyl_CoA_acyltransferase"/>
</dbReference>
<dbReference type="STRING" id="8022.A0A060VQQ1"/>
<evidence type="ECO:0000256" key="2">
    <source>
        <dbReference type="ARBA" id="ARBA00011836"/>
    </source>
</evidence>
<dbReference type="FunFam" id="3.40.630.60:FF:000001">
    <property type="entry name" value="Ornithine decarboxylase antizyme 1"/>
    <property type="match status" value="1"/>
</dbReference>
<organism evidence="5 6">
    <name type="scientific">Oncorhynchus mykiss</name>
    <name type="common">Rainbow trout</name>
    <name type="synonym">Salmo gairdneri</name>
    <dbReference type="NCBI Taxonomy" id="8022"/>
    <lineage>
        <taxon>Eukaryota</taxon>
        <taxon>Metazoa</taxon>
        <taxon>Chordata</taxon>
        <taxon>Craniata</taxon>
        <taxon>Vertebrata</taxon>
        <taxon>Euteleostomi</taxon>
        <taxon>Actinopterygii</taxon>
        <taxon>Neopterygii</taxon>
        <taxon>Teleostei</taxon>
        <taxon>Protacanthopterygii</taxon>
        <taxon>Salmoniformes</taxon>
        <taxon>Salmonidae</taxon>
        <taxon>Salmoninae</taxon>
        <taxon>Oncorhynchus</taxon>
    </lineage>
</organism>
<dbReference type="InterPro" id="IPR002993">
    <property type="entry name" value="ODC_AZ"/>
</dbReference>
<evidence type="ECO:0000313" key="5">
    <source>
        <dbReference type="EMBL" id="CDQ57253.1"/>
    </source>
</evidence>
<comment type="subunit">
    <text evidence="2">Interacts with ODC1 and thereby sterically blocks ODC homodimerization.</text>
</comment>
<dbReference type="InterPro" id="IPR038581">
    <property type="entry name" value="ODC_AZ_sf"/>
</dbReference>
<dbReference type="AlphaFoldDB" id="A0A060VQQ1"/>
<dbReference type="Pfam" id="PF02100">
    <property type="entry name" value="ODC_AZ"/>
    <property type="match status" value="1"/>
</dbReference>
<name>A0A060VQQ1_ONCMY</name>
<dbReference type="SUPFAM" id="SSF55729">
    <property type="entry name" value="Acyl-CoA N-acyltransferases (Nat)"/>
    <property type="match status" value="1"/>
</dbReference>
<dbReference type="GO" id="GO:0008073">
    <property type="term" value="F:ornithine decarboxylase inhibitor activity"/>
    <property type="evidence" value="ECO:0007669"/>
    <property type="project" value="InterPro"/>
</dbReference>
<evidence type="ECO:0000256" key="3">
    <source>
        <dbReference type="ARBA" id="ARBA00013905"/>
    </source>
</evidence>